<keyword evidence="3" id="KW-1185">Reference proteome</keyword>
<dbReference type="STRING" id="215243.A0A0D2DB31"/>
<protein>
    <submittedName>
        <fullName evidence="2">Uncharacterized protein</fullName>
    </submittedName>
</protein>
<feature type="region of interest" description="Disordered" evidence="1">
    <location>
        <begin position="305"/>
        <end position="334"/>
    </location>
</feature>
<dbReference type="VEuPathDB" id="FungiDB:PV06_08257"/>
<feature type="compositionally biased region" description="Basic and acidic residues" evidence="1">
    <location>
        <begin position="305"/>
        <end position="327"/>
    </location>
</feature>
<dbReference type="GeneID" id="27360331"/>
<dbReference type="AlphaFoldDB" id="A0A0D2DB31"/>
<sequence length="334" mass="37362">MVQTLFDYLTQPNAQLVVHISASPTYTQNEGWAPVEAIKRWEDFDHASLTKRYRQSLDADTRLTSTVEAAEEAAHGVIHDETALTMLLGSTNINMVSRALPGSLFLSAGSRIIAYPGVRPDWGAGESNIHYTSPSRICQALVCGDTKVGWDVGRAMRLVGDGDYEEQPDAHLVRPFEQIQHYCTVYGTRYGFILTDEFVVLVRVKLSPPASKQRASRPPRQTMPESHRRVRSDTSTSTNVSDVSDSFSAMSFRPKPQDEDVAALEVKIVPWDHGSSEETINIALYFIIRLASESRELSHHYESFDIDVKVQGKEKRKRPDDSHEKSSGGKLKKP</sequence>
<dbReference type="HOGENOM" id="CLU_861000_0_0_1"/>
<feature type="compositionally biased region" description="Low complexity" evidence="1">
    <location>
        <begin position="233"/>
        <end position="248"/>
    </location>
</feature>
<dbReference type="Proteomes" id="UP000053342">
    <property type="component" value="Unassembled WGS sequence"/>
</dbReference>
<proteinExistence type="predicted"/>
<evidence type="ECO:0000313" key="3">
    <source>
        <dbReference type="Proteomes" id="UP000053342"/>
    </source>
</evidence>
<feature type="region of interest" description="Disordered" evidence="1">
    <location>
        <begin position="210"/>
        <end position="254"/>
    </location>
</feature>
<organism evidence="2 3">
    <name type="scientific">Exophiala oligosperma</name>
    <dbReference type="NCBI Taxonomy" id="215243"/>
    <lineage>
        <taxon>Eukaryota</taxon>
        <taxon>Fungi</taxon>
        <taxon>Dikarya</taxon>
        <taxon>Ascomycota</taxon>
        <taxon>Pezizomycotina</taxon>
        <taxon>Eurotiomycetes</taxon>
        <taxon>Chaetothyriomycetidae</taxon>
        <taxon>Chaetothyriales</taxon>
        <taxon>Herpotrichiellaceae</taxon>
        <taxon>Exophiala</taxon>
    </lineage>
</organism>
<evidence type="ECO:0000256" key="1">
    <source>
        <dbReference type="SAM" id="MobiDB-lite"/>
    </source>
</evidence>
<name>A0A0D2DB31_9EURO</name>
<reference evidence="2 3" key="1">
    <citation type="submission" date="2015-01" db="EMBL/GenBank/DDBJ databases">
        <title>The Genome Sequence of Exophiala oligosperma CBS72588.</title>
        <authorList>
            <consortium name="The Broad Institute Genomics Platform"/>
            <person name="Cuomo C."/>
            <person name="de Hoog S."/>
            <person name="Gorbushina A."/>
            <person name="Stielow B."/>
            <person name="Teixiera M."/>
            <person name="Abouelleil A."/>
            <person name="Chapman S.B."/>
            <person name="Priest M."/>
            <person name="Young S.K."/>
            <person name="Wortman J."/>
            <person name="Nusbaum C."/>
            <person name="Birren B."/>
        </authorList>
    </citation>
    <scope>NUCLEOTIDE SEQUENCE [LARGE SCALE GENOMIC DNA]</scope>
    <source>
        <strain evidence="2 3">CBS 72588</strain>
    </source>
</reference>
<evidence type="ECO:0000313" key="2">
    <source>
        <dbReference type="EMBL" id="KIW39665.1"/>
    </source>
</evidence>
<dbReference type="EMBL" id="KN847339">
    <property type="protein sequence ID" value="KIW39665.1"/>
    <property type="molecule type" value="Genomic_DNA"/>
</dbReference>
<dbReference type="OrthoDB" id="4367324at2759"/>
<accession>A0A0D2DB31</accession>
<dbReference type="RefSeq" id="XP_016259881.1">
    <property type="nucleotide sequence ID" value="XM_016409573.1"/>
</dbReference>
<gene>
    <name evidence="2" type="ORF">PV06_08257</name>
</gene>